<organism evidence="1 2">
    <name type="scientific">Lysobacter capsici AZ78</name>
    <dbReference type="NCBI Taxonomy" id="1444315"/>
    <lineage>
        <taxon>Bacteria</taxon>
        <taxon>Pseudomonadati</taxon>
        <taxon>Pseudomonadota</taxon>
        <taxon>Gammaproteobacteria</taxon>
        <taxon>Lysobacterales</taxon>
        <taxon>Lysobacteraceae</taxon>
        <taxon>Lysobacter</taxon>
    </lineage>
</organism>
<sequence>MRRSEETVQRLDDGRARRCYSFLTFLHSFLSPPRSDQ</sequence>
<protein>
    <submittedName>
        <fullName evidence="1">Uncharacterized protein</fullName>
    </submittedName>
</protein>
<reference evidence="1 2" key="1">
    <citation type="journal article" date="2014" name="Genome Announc.">
        <title>Draft Genome Sequence of Lysobacter capsici AZ78, a Bacterium Antagonistic to Plant-Pathogenic Oomycetes.</title>
        <authorList>
            <person name="Puopolo G."/>
            <person name="Sonego P."/>
            <person name="Engelen K."/>
            <person name="Pertot I."/>
        </authorList>
    </citation>
    <scope>NUCLEOTIDE SEQUENCE [LARGE SCALE GENOMIC DNA]</scope>
    <source>
        <strain evidence="1 2">AZ78</strain>
    </source>
</reference>
<dbReference type="AlphaFoldDB" id="A0A108U7T2"/>
<dbReference type="EMBL" id="JAJA02000001">
    <property type="protein sequence ID" value="KWS04134.1"/>
    <property type="molecule type" value="Genomic_DNA"/>
</dbReference>
<comment type="caution">
    <text evidence="1">The sequence shown here is derived from an EMBL/GenBank/DDBJ whole genome shotgun (WGS) entry which is preliminary data.</text>
</comment>
<dbReference type="Proteomes" id="UP000023435">
    <property type="component" value="Unassembled WGS sequence"/>
</dbReference>
<gene>
    <name evidence="1" type="ORF">AZ78_1683</name>
</gene>
<name>A0A108U7T2_9GAMM</name>
<keyword evidence="2" id="KW-1185">Reference proteome</keyword>
<accession>A0A108U7T2</accession>
<evidence type="ECO:0000313" key="2">
    <source>
        <dbReference type="Proteomes" id="UP000023435"/>
    </source>
</evidence>
<evidence type="ECO:0000313" key="1">
    <source>
        <dbReference type="EMBL" id="KWS04134.1"/>
    </source>
</evidence>
<proteinExistence type="predicted"/>